<reference evidence="2" key="1">
    <citation type="journal article" date="2014" name="Int. J. Syst. Evol. Microbiol.">
        <title>Complete genome sequence of Corynebacterium casei LMG S-19264T (=DSM 44701T), isolated from a smear-ripened cheese.</title>
        <authorList>
            <consortium name="US DOE Joint Genome Institute (JGI-PGF)"/>
            <person name="Walter F."/>
            <person name="Albersmeier A."/>
            <person name="Kalinowski J."/>
            <person name="Ruckert C."/>
        </authorList>
    </citation>
    <scope>NUCLEOTIDE SEQUENCE</scope>
    <source>
        <strain evidence="2">JCM 13064</strain>
    </source>
</reference>
<dbReference type="RefSeq" id="WP_189164685.1">
    <property type="nucleotide sequence ID" value="NZ_BMNT01000022.1"/>
</dbReference>
<feature type="region of interest" description="Disordered" evidence="1">
    <location>
        <begin position="1"/>
        <end position="109"/>
    </location>
</feature>
<accession>A0A917VM38</accession>
<organism evidence="2 3">
    <name type="scientific">Sphaerisporangium melleum</name>
    <dbReference type="NCBI Taxonomy" id="321316"/>
    <lineage>
        <taxon>Bacteria</taxon>
        <taxon>Bacillati</taxon>
        <taxon>Actinomycetota</taxon>
        <taxon>Actinomycetes</taxon>
        <taxon>Streptosporangiales</taxon>
        <taxon>Streptosporangiaceae</taxon>
        <taxon>Sphaerisporangium</taxon>
    </lineage>
</organism>
<reference evidence="2" key="2">
    <citation type="submission" date="2020-09" db="EMBL/GenBank/DDBJ databases">
        <authorList>
            <person name="Sun Q."/>
            <person name="Ohkuma M."/>
        </authorList>
    </citation>
    <scope>NUCLEOTIDE SEQUENCE</scope>
    <source>
        <strain evidence="2">JCM 13064</strain>
    </source>
</reference>
<evidence type="ECO:0000313" key="2">
    <source>
        <dbReference type="EMBL" id="GGK94863.1"/>
    </source>
</evidence>
<dbReference type="AlphaFoldDB" id="A0A917VM38"/>
<evidence type="ECO:0000313" key="3">
    <source>
        <dbReference type="Proteomes" id="UP000645217"/>
    </source>
</evidence>
<feature type="compositionally biased region" description="Low complexity" evidence="1">
    <location>
        <begin position="90"/>
        <end position="104"/>
    </location>
</feature>
<keyword evidence="3" id="KW-1185">Reference proteome</keyword>
<sequence length="278" mass="29598">MNAQDPRDTGVWRPPAAEPSWFTPAPRLPRPDVRVWPPPAPEEDQRSTSTVPMPAVTNGSVPPRLPWPPPGTPPRPAAAPAPAAAPPPFGAGRAEPPAAPATRSAPERRGMPTAARITLQLFGAVALSAALLAVTGYDALSRFEKDNAHDVRQVAQGQEATLLNTRWRLLGVKVMSPQPENMAPGTVSMQVDLEGTALNEKGVYYSIAPPGFRLGDGTGRTWMALAFKQPDQLSPGTPGRFSLVSSVPKAVAGEVELVLWPNENAAAREIGQALRFDR</sequence>
<feature type="compositionally biased region" description="Pro residues" evidence="1">
    <location>
        <begin position="63"/>
        <end position="89"/>
    </location>
</feature>
<dbReference type="EMBL" id="BMNT01000022">
    <property type="protein sequence ID" value="GGK94863.1"/>
    <property type="molecule type" value="Genomic_DNA"/>
</dbReference>
<comment type="caution">
    <text evidence="2">The sequence shown here is derived from an EMBL/GenBank/DDBJ whole genome shotgun (WGS) entry which is preliminary data.</text>
</comment>
<dbReference type="Proteomes" id="UP000645217">
    <property type="component" value="Unassembled WGS sequence"/>
</dbReference>
<proteinExistence type="predicted"/>
<feature type="compositionally biased region" description="Basic and acidic residues" evidence="1">
    <location>
        <begin position="1"/>
        <end position="10"/>
    </location>
</feature>
<protein>
    <submittedName>
        <fullName evidence="2">Uncharacterized protein</fullName>
    </submittedName>
</protein>
<gene>
    <name evidence="2" type="ORF">GCM10007964_41470</name>
</gene>
<evidence type="ECO:0000256" key="1">
    <source>
        <dbReference type="SAM" id="MobiDB-lite"/>
    </source>
</evidence>
<name>A0A917VM38_9ACTN</name>